<accession>A0ABM3R7H2</accession>
<dbReference type="Proteomes" id="UP000813463">
    <property type="component" value="Chromosome 2"/>
</dbReference>
<organism evidence="1 2">
    <name type="scientific">Spinacia oleracea</name>
    <name type="common">Spinach</name>
    <dbReference type="NCBI Taxonomy" id="3562"/>
    <lineage>
        <taxon>Eukaryota</taxon>
        <taxon>Viridiplantae</taxon>
        <taxon>Streptophyta</taxon>
        <taxon>Embryophyta</taxon>
        <taxon>Tracheophyta</taxon>
        <taxon>Spermatophyta</taxon>
        <taxon>Magnoliopsida</taxon>
        <taxon>eudicotyledons</taxon>
        <taxon>Gunneridae</taxon>
        <taxon>Pentapetalae</taxon>
        <taxon>Caryophyllales</taxon>
        <taxon>Chenopodiaceae</taxon>
        <taxon>Chenopodioideae</taxon>
        <taxon>Anserineae</taxon>
        <taxon>Spinacia</taxon>
    </lineage>
</organism>
<gene>
    <name evidence="2" type="primary">LOC130467154</name>
</gene>
<reference evidence="1" key="1">
    <citation type="journal article" date="2021" name="Nat. Commun.">
        <title>Genomic analyses provide insights into spinach domestication and the genetic basis of agronomic traits.</title>
        <authorList>
            <person name="Cai X."/>
            <person name="Sun X."/>
            <person name="Xu C."/>
            <person name="Sun H."/>
            <person name="Wang X."/>
            <person name="Ge C."/>
            <person name="Zhang Z."/>
            <person name="Wang Q."/>
            <person name="Fei Z."/>
            <person name="Jiao C."/>
            <person name="Wang Q."/>
        </authorList>
    </citation>
    <scope>NUCLEOTIDE SEQUENCE [LARGE SCALE GENOMIC DNA]</scope>
    <source>
        <strain evidence="1">cv. Varoflay</strain>
    </source>
</reference>
<reference evidence="2" key="2">
    <citation type="submission" date="2025-08" db="UniProtKB">
        <authorList>
            <consortium name="RefSeq"/>
        </authorList>
    </citation>
    <scope>IDENTIFICATION</scope>
    <source>
        <tissue evidence="2">Leaf</tissue>
    </source>
</reference>
<evidence type="ECO:0008006" key="3">
    <source>
        <dbReference type="Google" id="ProtNLM"/>
    </source>
</evidence>
<evidence type="ECO:0000313" key="1">
    <source>
        <dbReference type="Proteomes" id="UP000813463"/>
    </source>
</evidence>
<name>A0ABM3R7H2_SPIOL</name>
<sequence>MKRPTHVQPPHRIKIPGNCSVDASLSGWSLGSDPTTPVVTDYQDFVAGTYIGVQEVNSVSPPNQVSAPNTVQFGSIKSTTSNLVSKKRKKPLSFTRARSYDTKSYFGYSTSSWSQKRYKSADDITALVASTQLNLPNLSTSFIERGKKRVHDVGTVSPSKKSKNKFSLAALNAEAMPSSNK</sequence>
<proteinExistence type="predicted"/>
<evidence type="ECO:0000313" key="2">
    <source>
        <dbReference type="RefSeq" id="XP_056691568.1"/>
    </source>
</evidence>
<dbReference type="GeneID" id="130467154"/>
<keyword evidence="1" id="KW-1185">Reference proteome</keyword>
<dbReference type="RefSeq" id="XP_056691568.1">
    <property type="nucleotide sequence ID" value="XM_056835590.1"/>
</dbReference>
<protein>
    <recommendedName>
        <fullName evidence="3">DUF4005 domain-containing protein</fullName>
    </recommendedName>
</protein>